<dbReference type="SUPFAM" id="SSF46785">
    <property type="entry name" value="Winged helix' DNA-binding domain"/>
    <property type="match status" value="1"/>
</dbReference>
<dbReference type="Proteomes" id="UP000198728">
    <property type="component" value="Unassembled WGS sequence"/>
</dbReference>
<reference evidence="5 6" key="1">
    <citation type="submission" date="2016-10" db="EMBL/GenBank/DDBJ databases">
        <authorList>
            <person name="de Groot N.N."/>
        </authorList>
    </citation>
    <scope>NUCLEOTIDE SEQUENCE [LARGE SCALE GENOMIC DNA]</scope>
    <source>
        <strain evidence="5 6">DSM 19548</strain>
    </source>
</reference>
<dbReference type="Gene3D" id="1.10.10.10">
    <property type="entry name" value="Winged helix-like DNA-binding domain superfamily/Winged helix DNA-binding domain"/>
    <property type="match status" value="1"/>
</dbReference>
<dbReference type="PROSITE" id="PS50995">
    <property type="entry name" value="HTH_MARR_2"/>
    <property type="match status" value="1"/>
</dbReference>
<feature type="domain" description="HTH marR-type" evidence="4">
    <location>
        <begin position="5"/>
        <end position="145"/>
    </location>
</feature>
<dbReference type="SMART" id="SM00347">
    <property type="entry name" value="HTH_MARR"/>
    <property type="match status" value="1"/>
</dbReference>
<evidence type="ECO:0000313" key="6">
    <source>
        <dbReference type="Proteomes" id="UP000198728"/>
    </source>
</evidence>
<dbReference type="PANTHER" id="PTHR42756:SF1">
    <property type="entry name" value="TRANSCRIPTIONAL REPRESSOR OF EMRAB OPERON"/>
    <property type="match status" value="1"/>
</dbReference>
<dbReference type="EMBL" id="FOLG01000001">
    <property type="protein sequence ID" value="SFB73735.1"/>
    <property type="molecule type" value="Genomic_DNA"/>
</dbReference>
<evidence type="ECO:0000256" key="3">
    <source>
        <dbReference type="ARBA" id="ARBA00023163"/>
    </source>
</evidence>
<dbReference type="PRINTS" id="PR00598">
    <property type="entry name" value="HTHMARR"/>
</dbReference>
<dbReference type="InterPro" id="IPR036388">
    <property type="entry name" value="WH-like_DNA-bd_sf"/>
</dbReference>
<dbReference type="InterPro" id="IPR011991">
    <property type="entry name" value="ArsR-like_HTH"/>
</dbReference>
<dbReference type="GO" id="GO:0003677">
    <property type="term" value="F:DNA binding"/>
    <property type="evidence" value="ECO:0007669"/>
    <property type="project" value="UniProtKB-KW"/>
</dbReference>
<keyword evidence="6" id="KW-1185">Reference proteome</keyword>
<dbReference type="Pfam" id="PF01047">
    <property type="entry name" value="MarR"/>
    <property type="match status" value="1"/>
</dbReference>
<dbReference type="PANTHER" id="PTHR42756">
    <property type="entry name" value="TRANSCRIPTIONAL REGULATOR, MARR"/>
    <property type="match status" value="1"/>
</dbReference>
<dbReference type="InterPro" id="IPR000835">
    <property type="entry name" value="HTH_MarR-typ"/>
</dbReference>
<dbReference type="AlphaFoldDB" id="A0A1I1DFL1"/>
<protein>
    <submittedName>
        <fullName evidence="5">DNA-binding transcriptional regulator, MarR family</fullName>
    </submittedName>
</protein>
<keyword evidence="2 5" id="KW-0238">DNA-binding</keyword>
<evidence type="ECO:0000256" key="2">
    <source>
        <dbReference type="ARBA" id="ARBA00023125"/>
    </source>
</evidence>
<evidence type="ECO:0000256" key="1">
    <source>
        <dbReference type="ARBA" id="ARBA00023015"/>
    </source>
</evidence>
<name>A0A1I1DFL1_9RHOB</name>
<dbReference type="OrthoDB" id="6400670at2"/>
<organism evidence="5 6">
    <name type="scientific">Tropicimonas isoalkanivorans</name>
    <dbReference type="NCBI Taxonomy" id="441112"/>
    <lineage>
        <taxon>Bacteria</taxon>
        <taxon>Pseudomonadati</taxon>
        <taxon>Pseudomonadota</taxon>
        <taxon>Alphaproteobacteria</taxon>
        <taxon>Rhodobacterales</taxon>
        <taxon>Roseobacteraceae</taxon>
        <taxon>Tropicimonas</taxon>
    </lineage>
</organism>
<accession>A0A1I1DFL1</accession>
<evidence type="ECO:0000259" key="4">
    <source>
        <dbReference type="PROSITE" id="PS50995"/>
    </source>
</evidence>
<sequence>MTFPNEDLDRNMDAFMLFFRIHIDPILHRTRFQGRGFLESEIKVATVLAQREELSPTQLSRHLNMQKGSLTSVLRRLERLGFVMRRDMARGGRRYHVRLTPAGQAFAEHLARQRRRGLDALFATMAPDKIAEAAHGLGLIAEHLEMLEEETMEQDLETRQKPLHWYHAASPEDREEYNAYGPWIVKVASEEDMPPRFRPFYAADKDARILLKVPRKEDRRELRPGMDLYRDVIALFGRGLTLRRLGPDGIYTLEFPWDRIAAIGCESDLLKGVWTIYAADGSRVDLEYNRVSVDTINTATDFVREHLNGPDVDPTHAERATEHAVEIPATEVFFGSVLHEIQLRGPGLVTAIHFEPRSTHLGSAGEGEGAANGMMVLETPHELVLVSRDTDPSGHHDSAYASSELFLPFARMTGYSLTPTGEREGAMYSLTLQFEKHAIDQSFGRSPDAVVALLQARGIPQLMAD</sequence>
<dbReference type="CDD" id="cd00090">
    <property type="entry name" value="HTH_ARSR"/>
    <property type="match status" value="1"/>
</dbReference>
<proteinExistence type="predicted"/>
<dbReference type="InterPro" id="IPR036390">
    <property type="entry name" value="WH_DNA-bd_sf"/>
</dbReference>
<dbReference type="RefSeq" id="WP_093358595.1">
    <property type="nucleotide sequence ID" value="NZ_FOLG01000001.1"/>
</dbReference>
<gene>
    <name evidence="5" type="ORF">SAMN04488094_101205</name>
</gene>
<keyword evidence="1" id="KW-0805">Transcription regulation</keyword>
<evidence type="ECO:0000313" key="5">
    <source>
        <dbReference type="EMBL" id="SFB73735.1"/>
    </source>
</evidence>
<dbReference type="GO" id="GO:0003700">
    <property type="term" value="F:DNA-binding transcription factor activity"/>
    <property type="evidence" value="ECO:0007669"/>
    <property type="project" value="InterPro"/>
</dbReference>
<dbReference type="STRING" id="441112.SAMN04488094_101205"/>
<keyword evidence="3" id="KW-0804">Transcription</keyword>